<protein>
    <submittedName>
        <fullName evidence="1">Uncharacterized protein</fullName>
    </submittedName>
</protein>
<gene>
    <name evidence="1" type="ORF">MPHL21000_11835</name>
</gene>
<evidence type="ECO:0000313" key="2">
    <source>
        <dbReference type="Proteomes" id="UP000325690"/>
    </source>
</evidence>
<keyword evidence="2" id="KW-1185">Reference proteome</keyword>
<evidence type="ECO:0000313" key="1">
    <source>
        <dbReference type="EMBL" id="KAB7756257.1"/>
    </source>
</evidence>
<name>A0A5N5V5G5_MYCPH</name>
<dbReference type="EMBL" id="ANBP01000013">
    <property type="protein sequence ID" value="KAB7756257.1"/>
    <property type="molecule type" value="Genomic_DNA"/>
</dbReference>
<comment type="caution">
    <text evidence="1">The sequence shown here is derived from an EMBL/GenBank/DDBJ whole genome shotgun (WGS) entry which is preliminary data.</text>
</comment>
<organism evidence="1 2">
    <name type="scientific">Mycolicibacterium phlei DSM 43239 = CCUG 21000</name>
    <dbReference type="NCBI Taxonomy" id="1226750"/>
    <lineage>
        <taxon>Bacteria</taxon>
        <taxon>Bacillati</taxon>
        <taxon>Actinomycetota</taxon>
        <taxon>Actinomycetes</taxon>
        <taxon>Mycobacteriales</taxon>
        <taxon>Mycobacteriaceae</taxon>
        <taxon>Mycolicibacterium</taxon>
    </lineage>
</organism>
<accession>A0A5N5V5G5</accession>
<reference evidence="1 2" key="1">
    <citation type="submission" date="2012-10" db="EMBL/GenBank/DDBJ databases">
        <title>The draft sequence of the Mycobacterium pheli genome.</title>
        <authorList>
            <person name="Pettersson B.M.F."/>
            <person name="Das S."/>
            <person name="Dasgupta S."/>
            <person name="Bhattacharya A."/>
            <person name="Kirsebom L.A."/>
        </authorList>
    </citation>
    <scope>NUCLEOTIDE SEQUENCE [LARGE SCALE GENOMIC DNA]</scope>
    <source>
        <strain evidence="1 2">CCUG 21000</strain>
    </source>
</reference>
<sequence>MITLAFLGISLLDEPLLQALTEATPRTTAAAIAGIREVDDTVEP</sequence>
<proteinExistence type="predicted"/>
<dbReference type="AlphaFoldDB" id="A0A5N5V5G5"/>
<dbReference type="Proteomes" id="UP000325690">
    <property type="component" value="Unassembled WGS sequence"/>
</dbReference>